<dbReference type="EMBL" id="UYWW01006083">
    <property type="protein sequence ID" value="VDM14537.1"/>
    <property type="molecule type" value="Genomic_DNA"/>
</dbReference>
<evidence type="ECO:0000313" key="2">
    <source>
        <dbReference type="Proteomes" id="UP000270924"/>
    </source>
</evidence>
<dbReference type="Proteomes" id="UP000270924">
    <property type="component" value="Unassembled WGS sequence"/>
</dbReference>
<sequence length="70" mass="7647">MAATAESSTANGNNFEQCYNEINSFSLKEQLSFAKDNCATVKSDSLLLGYKCSEGSASTSFPWPKASRRR</sequence>
<protein>
    <submittedName>
        <fullName evidence="1">Uncharacterized protein</fullName>
    </submittedName>
</protein>
<proteinExistence type="predicted"/>
<dbReference type="AlphaFoldDB" id="A0A3P7EDL5"/>
<organism evidence="1 2">
    <name type="scientific">Wuchereria bancrofti</name>
    <dbReference type="NCBI Taxonomy" id="6293"/>
    <lineage>
        <taxon>Eukaryota</taxon>
        <taxon>Metazoa</taxon>
        <taxon>Ecdysozoa</taxon>
        <taxon>Nematoda</taxon>
        <taxon>Chromadorea</taxon>
        <taxon>Rhabditida</taxon>
        <taxon>Spirurina</taxon>
        <taxon>Spiruromorpha</taxon>
        <taxon>Filarioidea</taxon>
        <taxon>Onchocercidae</taxon>
        <taxon>Wuchereria</taxon>
    </lineage>
</organism>
<evidence type="ECO:0000313" key="1">
    <source>
        <dbReference type="EMBL" id="VDM14537.1"/>
    </source>
</evidence>
<name>A0A3P7EDL5_WUCBA</name>
<reference evidence="1 2" key="1">
    <citation type="submission" date="2018-11" db="EMBL/GenBank/DDBJ databases">
        <authorList>
            <consortium name="Pathogen Informatics"/>
        </authorList>
    </citation>
    <scope>NUCLEOTIDE SEQUENCE [LARGE SCALE GENOMIC DNA]</scope>
</reference>
<accession>A0A3P7EDL5</accession>
<gene>
    <name evidence="1" type="ORF">WBA_LOCUS7923</name>
</gene>
<dbReference type="InParanoid" id="A0A3P7EDL5"/>
<keyword evidence="2" id="KW-1185">Reference proteome</keyword>